<dbReference type="AlphaFoldDB" id="A0A0K0D5G0"/>
<dbReference type="Proteomes" id="UP000035642">
    <property type="component" value="Unassembled WGS sequence"/>
</dbReference>
<keyword evidence="2" id="KW-1185">Reference proteome</keyword>
<evidence type="ECO:0000313" key="2">
    <source>
        <dbReference type="Proteomes" id="UP000035642"/>
    </source>
</evidence>
<feature type="compositionally biased region" description="Polar residues" evidence="1">
    <location>
        <begin position="218"/>
        <end position="232"/>
    </location>
</feature>
<dbReference type="WBParaSite" id="ACAC_0000530501-mRNA-1">
    <property type="protein sequence ID" value="ACAC_0000530501-mRNA-1"/>
    <property type="gene ID" value="ACAC_0000530501"/>
</dbReference>
<organism evidence="2 3">
    <name type="scientific">Angiostrongylus cantonensis</name>
    <name type="common">Rat lungworm</name>
    <dbReference type="NCBI Taxonomy" id="6313"/>
    <lineage>
        <taxon>Eukaryota</taxon>
        <taxon>Metazoa</taxon>
        <taxon>Ecdysozoa</taxon>
        <taxon>Nematoda</taxon>
        <taxon>Chromadorea</taxon>
        <taxon>Rhabditida</taxon>
        <taxon>Rhabditina</taxon>
        <taxon>Rhabditomorpha</taxon>
        <taxon>Strongyloidea</taxon>
        <taxon>Metastrongylidae</taxon>
        <taxon>Angiostrongylus</taxon>
    </lineage>
</organism>
<feature type="region of interest" description="Disordered" evidence="1">
    <location>
        <begin position="238"/>
        <end position="257"/>
    </location>
</feature>
<sequence>MGNALLDSMRPQNLYGLQPNVLNPRPLQFQPFSGNPLIGGDTNPFLLNGVLNSMLPALWEIPQNVNNNPLWATGLQNSPAADAFLNRPGGTAFGNIPLPNSSQQDNGVLQNPATLPTFPDNRVSLPATIETVFVMNSYVYVTVKQKRLVMQSVRSKGIHPFLERHSEEFPLTNTVVQTLPATALVHPSDGGNEGIPIPITSGDFPAGSNIGRNGHDIAQNQPGPSAMSTTATQTEPFDHFNPLLPVVPTNGNSRRRNDRGEVYVNHADDGSATTFVDVEGSPVSAFCL</sequence>
<feature type="region of interest" description="Disordered" evidence="1">
    <location>
        <begin position="201"/>
        <end position="232"/>
    </location>
</feature>
<name>A0A0K0D5G0_ANGCA</name>
<reference evidence="2" key="1">
    <citation type="submission" date="2012-09" db="EMBL/GenBank/DDBJ databases">
        <authorList>
            <person name="Martin A.A."/>
        </authorList>
    </citation>
    <scope>NUCLEOTIDE SEQUENCE</scope>
</reference>
<accession>A0A0K0D5G0</accession>
<evidence type="ECO:0000313" key="3">
    <source>
        <dbReference type="WBParaSite" id="ACAC_0000530501-mRNA-1"/>
    </source>
</evidence>
<reference evidence="3" key="2">
    <citation type="submission" date="2017-02" db="UniProtKB">
        <authorList>
            <consortium name="WormBaseParasite"/>
        </authorList>
    </citation>
    <scope>IDENTIFICATION</scope>
</reference>
<evidence type="ECO:0000256" key="1">
    <source>
        <dbReference type="SAM" id="MobiDB-lite"/>
    </source>
</evidence>
<protein>
    <submittedName>
        <fullName evidence="3">Transcription factor</fullName>
    </submittedName>
</protein>
<proteinExistence type="predicted"/>